<dbReference type="InterPro" id="IPR005225">
    <property type="entry name" value="Small_GTP-bd"/>
</dbReference>
<evidence type="ECO:0000256" key="1">
    <source>
        <dbReference type="ARBA" id="ARBA00022741"/>
    </source>
</evidence>
<sequence length="280" mass="32533">KIAVIGEEKCGKTQLLNRWINNKYEAVNLQTILGAQFLKKQIPQHKICFEIWNTKCNGRFRALLVMYVRNARTCLICVDLSSSYNKCVDEIISFRQELRQHKLISAVVGTKNDIQTCKNSVQQFCQWNRIGFIATSAQTSENIDKLTDFILQQKEQDTQYFSIIRKPLKTQIIHLNQVRKLKFCGSQTDLNNILSCFYQFDAGKLSFPIENNTCIQFQHGNDVYVFSKLFNPKLAAKAKIILQLNGEHYIRKIPIQQMQNQPVFYANNFDQLADFFNRIG</sequence>
<keyword evidence="1" id="KW-0547">Nucleotide-binding</keyword>
<dbReference type="PANTHER" id="PTHR47978">
    <property type="match status" value="1"/>
</dbReference>
<evidence type="ECO:0000313" key="2">
    <source>
        <dbReference type="EMBL" id="JAP94309.1"/>
    </source>
</evidence>
<dbReference type="NCBIfam" id="TIGR00231">
    <property type="entry name" value="small_GTP"/>
    <property type="match status" value="1"/>
</dbReference>
<accession>A0A146KGB5</accession>
<dbReference type="EMBL" id="GDID01002297">
    <property type="protein sequence ID" value="JAP94309.1"/>
    <property type="molecule type" value="Transcribed_RNA"/>
</dbReference>
<dbReference type="AlphaFoldDB" id="A0A146KGB5"/>
<reference evidence="2" key="1">
    <citation type="submission" date="2015-07" db="EMBL/GenBank/DDBJ databases">
        <title>Adaptation to a free-living lifestyle via gene acquisitions in the diplomonad Trepomonas sp. PC1.</title>
        <authorList>
            <person name="Xu F."/>
            <person name="Jerlstrom-Hultqvist J."/>
            <person name="Kolisko M."/>
            <person name="Simpson A.G.B."/>
            <person name="Roger A.J."/>
            <person name="Svard S.G."/>
            <person name="Andersson J.O."/>
        </authorList>
    </citation>
    <scope>NUCLEOTIDE SEQUENCE</scope>
    <source>
        <strain evidence="2">PC1</strain>
    </source>
</reference>
<dbReference type="InterPro" id="IPR001806">
    <property type="entry name" value="Small_GTPase"/>
</dbReference>
<proteinExistence type="predicted"/>
<dbReference type="InterPro" id="IPR027417">
    <property type="entry name" value="P-loop_NTPase"/>
</dbReference>
<dbReference type="SMART" id="SM00175">
    <property type="entry name" value="RAB"/>
    <property type="match status" value="1"/>
</dbReference>
<dbReference type="PROSITE" id="PS51419">
    <property type="entry name" value="RAB"/>
    <property type="match status" value="1"/>
</dbReference>
<protein>
    <submittedName>
        <fullName evidence="2">Rab-like protein</fullName>
    </submittedName>
</protein>
<dbReference type="Gene3D" id="3.40.50.300">
    <property type="entry name" value="P-loop containing nucleotide triphosphate hydrolases"/>
    <property type="match status" value="1"/>
</dbReference>
<gene>
    <name evidence="2" type="ORF">TPC1_13091</name>
</gene>
<dbReference type="GO" id="GO:0003924">
    <property type="term" value="F:GTPase activity"/>
    <property type="evidence" value="ECO:0007669"/>
    <property type="project" value="InterPro"/>
</dbReference>
<feature type="non-terminal residue" evidence="2">
    <location>
        <position position="1"/>
    </location>
</feature>
<dbReference type="Pfam" id="PF00071">
    <property type="entry name" value="Ras"/>
    <property type="match status" value="1"/>
</dbReference>
<feature type="non-terminal residue" evidence="2">
    <location>
        <position position="280"/>
    </location>
</feature>
<organism evidence="2">
    <name type="scientific">Trepomonas sp. PC1</name>
    <dbReference type="NCBI Taxonomy" id="1076344"/>
    <lineage>
        <taxon>Eukaryota</taxon>
        <taxon>Metamonada</taxon>
        <taxon>Diplomonadida</taxon>
        <taxon>Hexamitidae</taxon>
        <taxon>Hexamitinae</taxon>
        <taxon>Trepomonas</taxon>
    </lineage>
</organism>
<dbReference type="GO" id="GO:0005525">
    <property type="term" value="F:GTP binding"/>
    <property type="evidence" value="ECO:0007669"/>
    <property type="project" value="InterPro"/>
</dbReference>
<name>A0A146KGB5_9EUKA</name>
<dbReference type="SUPFAM" id="SSF52540">
    <property type="entry name" value="P-loop containing nucleoside triphosphate hydrolases"/>
    <property type="match status" value="1"/>
</dbReference>